<sequence>MTTLAIDLDGTLLHPDNRISEGNRRALLALPPETDIVICSARPLRAILSLTDSAGLLPVLRAIGACNGAVIYDCRTQAVLSRTALSPDVLSALQHLLTTGWHAFGEDALLCPPGEISEYTIHEAELFGLPIQTLTADDIFSRTDIIKITLCGETVSLRQRADILRPQLPAEISAFFTDQHYFELVPASVSKGHTLRILAECGILRPGTIMAIGDQENDLSLFAAADLRVAMGNAVPALKQAAGYITADCREDGVAAALRHYRAAFRNGA</sequence>
<evidence type="ECO:0008006" key="5">
    <source>
        <dbReference type="Google" id="ProtNLM"/>
    </source>
</evidence>
<dbReference type="InterPro" id="IPR036412">
    <property type="entry name" value="HAD-like_sf"/>
</dbReference>
<evidence type="ECO:0000313" key="4">
    <source>
        <dbReference type="Proteomes" id="UP000032582"/>
    </source>
</evidence>
<proteinExistence type="predicted"/>
<dbReference type="SUPFAM" id="SSF56784">
    <property type="entry name" value="HAD-like"/>
    <property type="match status" value="1"/>
</dbReference>
<evidence type="ECO:0000313" key="3">
    <source>
        <dbReference type="EMBL" id="KJF77345.1"/>
    </source>
</evidence>
<dbReference type="CDD" id="cd07516">
    <property type="entry name" value="HAD_Pase"/>
    <property type="match status" value="1"/>
</dbReference>
<dbReference type="GO" id="GO:0016791">
    <property type="term" value="F:phosphatase activity"/>
    <property type="evidence" value="ECO:0007669"/>
    <property type="project" value="TreeGrafter"/>
</dbReference>
<keyword evidence="1" id="KW-0479">Metal-binding</keyword>
<dbReference type="NCBIfam" id="TIGR01484">
    <property type="entry name" value="HAD-SF-IIB"/>
    <property type="match status" value="1"/>
</dbReference>
<dbReference type="PANTHER" id="PTHR10000">
    <property type="entry name" value="PHOSPHOSERINE PHOSPHATASE"/>
    <property type="match status" value="1"/>
</dbReference>
<dbReference type="AlphaFoldDB" id="A0A0D8L645"/>
<evidence type="ECO:0000256" key="2">
    <source>
        <dbReference type="ARBA" id="ARBA00022801"/>
    </source>
</evidence>
<reference evidence="3 4" key="1">
    <citation type="submission" date="2015-02" db="EMBL/GenBank/DDBJ databases">
        <title>Whole genome shotgun sequencing of cultured foodborne pathogen.</title>
        <authorList>
            <person name="Timme R."/>
            <person name="Allard M.W."/>
            <person name="Strain E."/>
            <person name="Evans P.S."/>
            <person name="Brown E."/>
        </authorList>
    </citation>
    <scope>NUCLEOTIDE SEQUENCE [LARGE SCALE GENOMIC DNA]</scope>
    <source>
        <strain evidence="3 4">GCSL-TSO-24</strain>
    </source>
</reference>
<dbReference type="InterPro" id="IPR006379">
    <property type="entry name" value="HAD-SF_hydro_IIB"/>
</dbReference>
<evidence type="ECO:0000256" key="1">
    <source>
        <dbReference type="ARBA" id="ARBA00022723"/>
    </source>
</evidence>
<dbReference type="GO" id="GO:0005829">
    <property type="term" value="C:cytosol"/>
    <property type="evidence" value="ECO:0007669"/>
    <property type="project" value="TreeGrafter"/>
</dbReference>
<organism evidence="3 4">
    <name type="scientific">Morganella morganii</name>
    <name type="common">Proteus morganii</name>
    <dbReference type="NCBI Taxonomy" id="582"/>
    <lineage>
        <taxon>Bacteria</taxon>
        <taxon>Pseudomonadati</taxon>
        <taxon>Pseudomonadota</taxon>
        <taxon>Gammaproteobacteria</taxon>
        <taxon>Enterobacterales</taxon>
        <taxon>Morganellaceae</taxon>
        <taxon>Morganella</taxon>
    </lineage>
</organism>
<keyword evidence="2" id="KW-0378">Hydrolase</keyword>
<dbReference type="EMBL" id="JZSH01000158">
    <property type="protein sequence ID" value="KJF77345.1"/>
    <property type="molecule type" value="Genomic_DNA"/>
</dbReference>
<dbReference type="PANTHER" id="PTHR10000:SF8">
    <property type="entry name" value="HAD SUPERFAMILY HYDROLASE-LIKE, TYPE 3"/>
    <property type="match status" value="1"/>
</dbReference>
<dbReference type="InterPro" id="IPR000150">
    <property type="entry name" value="Cof"/>
</dbReference>
<dbReference type="Pfam" id="PF08282">
    <property type="entry name" value="Hydrolase_3"/>
    <property type="match status" value="1"/>
</dbReference>
<dbReference type="PATRIC" id="fig|582.24.peg.4195"/>
<gene>
    <name evidence="3" type="ORF">UA45_13275</name>
</gene>
<dbReference type="NCBIfam" id="TIGR00099">
    <property type="entry name" value="Cof-subfamily"/>
    <property type="match status" value="1"/>
</dbReference>
<accession>A0A0D8L645</accession>
<dbReference type="InterPro" id="IPR023214">
    <property type="entry name" value="HAD_sf"/>
</dbReference>
<comment type="caution">
    <text evidence="3">The sequence shown here is derived from an EMBL/GenBank/DDBJ whole genome shotgun (WGS) entry which is preliminary data.</text>
</comment>
<dbReference type="Proteomes" id="UP000032582">
    <property type="component" value="Unassembled WGS sequence"/>
</dbReference>
<dbReference type="Gene3D" id="3.30.1240.10">
    <property type="match status" value="1"/>
</dbReference>
<name>A0A0D8L645_MORMO</name>
<protein>
    <recommendedName>
        <fullName evidence="5">Cof-type HAD-IIB family hydrolase</fullName>
    </recommendedName>
</protein>
<dbReference type="Gene3D" id="3.40.50.1000">
    <property type="entry name" value="HAD superfamily/HAD-like"/>
    <property type="match status" value="1"/>
</dbReference>
<dbReference type="GO" id="GO:0000287">
    <property type="term" value="F:magnesium ion binding"/>
    <property type="evidence" value="ECO:0007669"/>
    <property type="project" value="UniProtKB-ARBA"/>
</dbReference>